<dbReference type="Pfam" id="PF00254">
    <property type="entry name" value="FKBP_C"/>
    <property type="match status" value="1"/>
</dbReference>
<feature type="coiled-coil region" evidence="5">
    <location>
        <begin position="352"/>
        <end position="385"/>
    </location>
</feature>
<keyword evidence="5" id="KW-0175">Coiled coil</keyword>
<keyword evidence="3" id="KW-0802">TPR repeat</keyword>
<dbReference type="EC" id="5.2.1.8" evidence="4"/>
<dbReference type="SUPFAM" id="SSF54534">
    <property type="entry name" value="FKBP-like"/>
    <property type="match status" value="1"/>
</dbReference>
<comment type="caution">
    <text evidence="7">The sequence shown here is derived from an EMBL/GenBank/DDBJ whole genome shotgun (WGS) entry which is preliminary data.</text>
</comment>
<evidence type="ECO:0000313" key="7">
    <source>
        <dbReference type="EMBL" id="KAK2722608.1"/>
    </source>
</evidence>
<dbReference type="Gene3D" id="1.25.40.10">
    <property type="entry name" value="Tetratricopeptide repeat domain"/>
    <property type="match status" value="1"/>
</dbReference>
<protein>
    <recommendedName>
        <fullName evidence="4">peptidylprolyl isomerase</fullName>
        <ecNumber evidence="4">5.2.1.8</ecNumber>
    </recommendedName>
</protein>
<evidence type="ECO:0000256" key="5">
    <source>
        <dbReference type="SAM" id="Coils"/>
    </source>
</evidence>
<dbReference type="AlphaFoldDB" id="A0AA88L8P8"/>
<evidence type="ECO:0000256" key="3">
    <source>
        <dbReference type="ARBA" id="ARBA00022803"/>
    </source>
</evidence>
<sequence>MPIDYAYQDYLDVSDEEEDQTSGFKITRDQIREVIDGMVIDGLETNLNSRAEEDENFRESLLKAKALEGGKLQSIEGAIEFFSGKDLADLQNQMNPLRNGMIYKKIIRKGSGSIVPPKALTTYHYASFCFIDGANEEDPFDSTYLRGTPFRKRIDSGRMIPGVEVALRSMKNDEQSYFLIHPDYAYGALGMPPRILPDCWIFCMIHLLRWYDCASATEYEQMTEEERAAAPWSTLRKAVESLVTAAKAAESRGDAGHAVRLLNKAKGWLLNRGMKSEEEELEISEVSAKVFRLLFIRLFKLGSEKNYKTALKTINETLHLKGLSDLALTQCYFYKGAILRIFKDFKKARYFLTEASKLRNRDEKILNELEELEKDENKEKELERAFAAKAVRGSIGIPASHPQKSVAEKDLINYLTSNGVKLEGLDWESVLEKVESFRNDGARHELILPDFMCLDMEMMKFVKNLSDYFRLSFEEVEGFQLFKIVKRKN</sequence>
<gene>
    <name evidence="7" type="ORF">QYM36_002965</name>
</gene>
<dbReference type="InterPro" id="IPR011990">
    <property type="entry name" value="TPR-like_helical_dom_sf"/>
</dbReference>
<dbReference type="EMBL" id="JAVRJZ010000005">
    <property type="protein sequence ID" value="KAK2722608.1"/>
    <property type="molecule type" value="Genomic_DNA"/>
</dbReference>
<evidence type="ECO:0000256" key="4">
    <source>
        <dbReference type="PROSITE-ProRule" id="PRU00277"/>
    </source>
</evidence>
<dbReference type="GO" id="GO:0034587">
    <property type="term" value="P:piRNA processing"/>
    <property type="evidence" value="ECO:0007669"/>
    <property type="project" value="TreeGrafter"/>
</dbReference>
<organism evidence="7 8">
    <name type="scientific">Artemia franciscana</name>
    <name type="common">Brine shrimp</name>
    <name type="synonym">Artemia sanfranciscana</name>
    <dbReference type="NCBI Taxonomy" id="6661"/>
    <lineage>
        <taxon>Eukaryota</taxon>
        <taxon>Metazoa</taxon>
        <taxon>Ecdysozoa</taxon>
        <taxon>Arthropoda</taxon>
        <taxon>Crustacea</taxon>
        <taxon>Branchiopoda</taxon>
        <taxon>Anostraca</taxon>
        <taxon>Artemiidae</taxon>
        <taxon>Artemia</taxon>
    </lineage>
</organism>
<comment type="similarity">
    <text evidence="1">Belongs to the FKBP6 family.</text>
</comment>
<keyword evidence="4" id="KW-0697">Rotamase</keyword>
<dbReference type="InterPro" id="IPR001179">
    <property type="entry name" value="PPIase_FKBP_dom"/>
</dbReference>
<dbReference type="SUPFAM" id="SSF48452">
    <property type="entry name" value="TPR-like"/>
    <property type="match status" value="1"/>
</dbReference>
<accession>A0AA88L8P8</accession>
<dbReference type="GO" id="GO:0007283">
    <property type="term" value="P:spermatogenesis"/>
    <property type="evidence" value="ECO:0007669"/>
    <property type="project" value="TreeGrafter"/>
</dbReference>
<dbReference type="PANTHER" id="PTHR46674:SF1">
    <property type="entry name" value="INACTIVE PEPTIDYL-PROLYL CIS-TRANS ISOMERASE FKBP6"/>
    <property type="match status" value="1"/>
</dbReference>
<dbReference type="InterPro" id="IPR046357">
    <property type="entry name" value="PPIase_dom_sf"/>
</dbReference>
<dbReference type="PROSITE" id="PS50059">
    <property type="entry name" value="FKBP_PPIASE"/>
    <property type="match status" value="1"/>
</dbReference>
<evidence type="ECO:0000256" key="1">
    <source>
        <dbReference type="ARBA" id="ARBA00009648"/>
    </source>
</evidence>
<dbReference type="InterPro" id="IPR042282">
    <property type="entry name" value="FKBP6/shu"/>
</dbReference>
<evidence type="ECO:0000259" key="6">
    <source>
        <dbReference type="PROSITE" id="PS50059"/>
    </source>
</evidence>
<dbReference type="Proteomes" id="UP001187531">
    <property type="component" value="Unassembled WGS sequence"/>
</dbReference>
<comment type="catalytic activity">
    <reaction evidence="4">
        <text>[protein]-peptidylproline (omega=180) = [protein]-peptidylproline (omega=0)</text>
        <dbReference type="Rhea" id="RHEA:16237"/>
        <dbReference type="Rhea" id="RHEA-COMP:10747"/>
        <dbReference type="Rhea" id="RHEA-COMP:10748"/>
        <dbReference type="ChEBI" id="CHEBI:83833"/>
        <dbReference type="ChEBI" id="CHEBI:83834"/>
        <dbReference type="EC" id="5.2.1.8"/>
    </reaction>
</comment>
<keyword evidence="8" id="KW-1185">Reference proteome</keyword>
<dbReference type="GO" id="GO:0003755">
    <property type="term" value="F:peptidyl-prolyl cis-trans isomerase activity"/>
    <property type="evidence" value="ECO:0007669"/>
    <property type="project" value="UniProtKB-KW"/>
</dbReference>
<dbReference type="GO" id="GO:0005737">
    <property type="term" value="C:cytoplasm"/>
    <property type="evidence" value="ECO:0007669"/>
    <property type="project" value="TreeGrafter"/>
</dbReference>
<dbReference type="Gene3D" id="3.10.50.40">
    <property type="match status" value="1"/>
</dbReference>
<dbReference type="GO" id="GO:0051879">
    <property type="term" value="F:Hsp90 protein binding"/>
    <property type="evidence" value="ECO:0007669"/>
    <property type="project" value="TreeGrafter"/>
</dbReference>
<dbReference type="PANTHER" id="PTHR46674">
    <property type="entry name" value="INACTIVE PEPTIDYL-PROLYL CIS-TRANS ISOMERASE FKBP6"/>
    <property type="match status" value="1"/>
</dbReference>
<reference evidence="7" key="1">
    <citation type="submission" date="2023-07" db="EMBL/GenBank/DDBJ databases">
        <title>Chromosome-level genome assembly of Artemia franciscana.</title>
        <authorList>
            <person name="Jo E."/>
        </authorList>
    </citation>
    <scope>NUCLEOTIDE SEQUENCE</scope>
    <source>
        <tissue evidence="7">Whole body</tissue>
    </source>
</reference>
<keyword evidence="4" id="KW-0413">Isomerase</keyword>
<feature type="domain" description="PPIase FKBP-type" evidence="6">
    <location>
        <begin position="118"/>
        <end position="211"/>
    </location>
</feature>
<keyword evidence="2" id="KW-0677">Repeat</keyword>
<proteinExistence type="inferred from homology"/>
<evidence type="ECO:0000313" key="8">
    <source>
        <dbReference type="Proteomes" id="UP001187531"/>
    </source>
</evidence>
<name>A0AA88L8P8_ARTSF</name>
<evidence type="ECO:0000256" key="2">
    <source>
        <dbReference type="ARBA" id="ARBA00022737"/>
    </source>
</evidence>